<dbReference type="AlphaFoldDB" id="G0U5W1"/>
<sequence length="145" mass="16748">MCCVWPERNSESIPGMRYYPSGVERDSYISGVRPGKKFGVTHDVNKRRDNLPAHIFNNLREAVLQEERLRLVEEEERARAQILQFSSKHGKRMAGGSSGDARRELQRVSAFEMVNARHRALLELYSLEMEQWKGELAQRGLSVEM</sequence>
<proteinExistence type="predicted"/>
<accession>G0U5W1</accession>
<name>G0U5W1_TRYVY</name>
<protein>
    <submittedName>
        <fullName evidence="1">Uncharacterized protein</fullName>
    </submittedName>
</protein>
<evidence type="ECO:0000313" key="1">
    <source>
        <dbReference type="EMBL" id="CCC51262.1"/>
    </source>
</evidence>
<organism evidence="1">
    <name type="scientific">Trypanosoma vivax (strain Y486)</name>
    <dbReference type="NCBI Taxonomy" id="1055687"/>
    <lineage>
        <taxon>Eukaryota</taxon>
        <taxon>Discoba</taxon>
        <taxon>Euglenozoa</taxon>
        <taxon>Kinetoplastea</taxon>
        <taxon>Metakinetoplastina</taxon>
        <taxon>Trypanosomatida</taxon>
        <taxon>Trypanosomatidae</taxon>
        <taxon>Trypanosoma</taxon>
        <taxon>Duttonella</taxon>
    </lineage>
</organism>
<dbReference type="EMBL" id="HE573026">
    <property type="protein sequence ID" value="CCC51262.1"/>
    <property type="molecule type" value="Genomic_DNA"/>
</dbReference>
<gene>
    <name evidence="1" type="ORF">TVY486_1003150</name>
</gene>
<dbReference type="VEuPathDB" id="TriTrypDB:TvY486_1003150"/>
<reference evidence="1" key="1">
    <citation type="journal article" date="2012" name="Proc. Natl. Acad. Sci. U.S.A.">
        <title>Antigenic diversity is generated by distinct evolutionary mechanisms in African trypanosome species.</title>
        <authorList>
            <person name="Jackson A.P."/>
            <person name="Berry A."/>
            <person name="Aslett M."/>
            <person name="Allison H.C."/>
            <person name="Burton P."/>
            <person name="Vavrova-Anderson J."/>
            <person name="Brown R."/>
            <person name="Browne H."/>
            <person name="Corton N."/>
            <person name="Hauser H."/>
            <person name="Gamble J."/>
            <person name="Gilderthorp R."/>
            <person name="Marcello L."/>
            <person name="McQuillan J."/>
            <person name="Otto T.D."/>
            <person name="Quail M.A."/>
            <person name="Sanders M.J."/>
            <person name="van Tonder A."/>
            <person name="Ginger M.L."/>
            <person name="Field M.C."/>
            <person name="Barry J.D."/>
            <person name="Hertz-Fowler C."/>
            <person name="Berriman M."/>
        </authorList>
    </citation>
    <scope>NUCLEOTIDE SEQUENCE</scope>
    <source>
        <strain evidence="1">Y486</strain>
    </source>
</reference>